<evidence type="ECO:0000313" key="2">
    <source>
        <dbReference type="Proteomes" id="UP000221438"/>
    </source>
</evidence>
<accession>A0A2B0TWE9</accession>
<sequence length="51" mass="5957">MWLASLLLKKGVHVLSPRSTFVKDEQMDTILYSRYVFVKLRRQGAYTKGPK</sequence>
<comment type="caution">
    <text evidence="1">The sequence shown here is derived from an EMBL/GenBank/DDBJ whole genome shotgun (WGS) entry which is preliminary data.</text>
</comment>
<protein>
    <submittedName>
        <fullName evidence="1">Uncharacterized protein</fullName>
    </submittedName>
</protein>
<gene>
    <name evidence="1" type="ORF">COA08_09245</name>
</gene>
<reference evidence="1 2" key="1">
    <citation type="submission" date="2017-09" db="EMBL/GenBank/DDBJ databases">
        <title>Large-scale bioinformatics analysis of Bacillus genomes uncovers conserved roles of natural products in bacterial physiology.</title>
        <authorList>
            <consortium name="Agbiome Team Llc"/>
            <person name="Bleich R.M."/>
            <person name="Grubbs K.J."/>
            <person name="Santa Maria K.C."/>
            <person name="Allen S.E."/>
            <person name="Farag S."/>
            <person name="Shank E.A."/>
            <person name="Bowers A."/>
        </authorList>
    </citation>
    <scope>NUCLEOTIDE SEQUENCE [LARGE SCALE GENOMIC DNA]</scope>
    <source>
        <strain evidence="1 2">AFS046104</strain>
    </source>
</reference>
<proteinExistence type="predicted"/>
<organism evidence="1 2">
    <name type="scientific">Bacillus cereus</name>
    <dbReference type="NCBI Taxonomy" id="1396"/>
    <lineage>
        <taxon>Bacteria</taxon>
        <taxon>Bacillati</taxon>
        <taxon>Bacillota</taxon>
        <taxon>Bacilli</taxon>
        <taxon>Bacillales</taxon>
        <taxon>Bacillaceae</taxon>
        <taxon>Bacillus</taxon>
        <taxon>Bacillus cereus group</taxon>
    </lineage>
</organism>
<name>A0A2B0TWE9_BACCE</name>
<dbReference type="AlphaFoldDB" id="A0A2B0TWE9"/>
<dbReference type="Pfam" id="PF02639">
    <property type="entry name" value="DUF188"/>
    <property type="match status" value="1"/>
</dbReference>
<dbReference type="InterPro" id="IPR003791">
    <property type="entry name" value="UPF0178"/>
</dbReference>
<dbReference type="Proteomes" id="UP000221438">
    <property type="component" value="Unassembled WGS sequence"/>
</dbReference>
<evidence type="ECO:0000313" key="1">
    <source>
        <dbReference type="EMBL" id="PGQ10343.1"/>
    </source>
</evidence>
<dbReference type="EMBL" id="NUJQ01000006">
    <property type="protein sequence ID" value="PGQ10343.1"/>
    <property type="molecule type" value="Genomic_DNA"/>
</dbReference>